<dbReference type="AlphaFoldDB" id="X6LP88"/>
<evidence type="ECO:0000313" key="1">
    <source>
        <dbReference type="EMBL" id="ETO03738.1"/>
    </source>
</evidence>
<evidence type="ECO:0000313" key="2">
    <source>
        <dbReference type="Proteomes" id="UP000023152"/>
    </source>
</evidence>
<sequence>MSANNSTIQPRELPYVVSAFKDAITIDAPIYTGIALKPLINEVEITPTKGLFGFVGANTAYTLRKNINYYFQNYFEDGLIPAKIKLAAFAGGIGSAIKYGITKIPDLILAYNAVKSPNQPTFKTLLLMKTALGAFNNFGYEAFGPSKCPSKDEDGKVLSKYEQDICAYRKILAIETGEGL</sequence>
<gene>
    <name evidence="1" type="ORF">RFI_33664</name>
</gene>
<proteinExistence type="predicted"/>
<accession>X6LP88</accession>
<organism evidence="1 2">
    <name type="scientific">Reticulomyxa filosa</name>
    <dbReference type="NCBI Taxonomy" id="46433"/>
    <lineage>
        <taxon>Eukaryota</taxon>
        <taxon>Sar</taxon>
        <taxon>Rhizaria</taxon>
        <taxon>Retaria</taxon>
        <taxon>Foraminifera</taxon>
        <taxon>Monothalamids</taxon>
        <taxon>Reticulomyxidae</taxon>
        <taxon>Reticulomyxa</taxon>
    </lineage>
</organism>
<reference evidence="1 2" key="1">
    <citation type="journal article" date="2013" name="Curr. Biol.">
        <title>The Genome of the Foraminiferan Reticulomyxa filosa.</title>
        <authorList>
            <person name="Glockner G."/>
            <person name="Hulsmann N."/>
            <person name="Schleicher M."/>
            <person name="Noegel A.A."/>
            <person name="Eichinger L."/>
            <person name="Gallinger C."/>
            <person name="Pawlowski J."/>
            <person name="Sierra R."/>
            <person name="Euteneuer U."/>
            <person name="Pillet L."/>
            <person name="Moustafa A."/>
            <person name="Platzer M."/>
            <person name="Groth M."/>
            <person name="Szafranski K."/>
            <person name="Schliwa M."/>
        </authorList>
    </citation>
    <scope>NUCLEOTIDE SEQUENCE [LARGE SCALE GENOMIC DNA]</scope>
</reference>
<name>X6LP88_RETFI</name>
<comment type="caution">
    <text evidence="1">The sequence shown here is derived from an EMBL/GenBank/DDBJ whole genome shotgun (WGS) entry which is preliminary data.</text>
</comment>
<dbReference type="EMBL" id="ASPP01032331">
    <property type="protein sequence ID" value="ETO03738.1"/>
    <property type="molecule type" value="Genomic_DNA"/>
</dbReference>
<dbReference type="Proteomes" id="UP000023152">
    <property type="component" value="Unassembled WGS sequence"/>
</dbReference>
<feature type="non-terminal residue" evidence="1">
    <location>
        <position position="180"/>
    </location>
</feature>
<protein>
    <submittedName>
        <fullName evidence="1">Uncharacterized protein</fullName>
    </submittedName>
</protein>
<keyword evidence="2" id="KW-1185">Reference proteome</keyword>